<protein>
    <submittedName>
        <fullName evidence="3">Putative Ubiquitin domain, F-box domain-containing protein</fullName>
    </submittedName>
</protein>
<gene>
    <name evidence="3" type="ORF">RchiOBHm_Chr6g0248431</name>
</gene>
<dbReference type="PANTHER" id="PTHR47602">
    <property type="entry name" value="F-BOX PROTEIN SKIP22"/>
    <property type="match status" value="1"/>
</dbReference>
<dbReference type="Gene3D" id="1.20.1280.50">
    <property type="match status" value="1"/>
</dbReference>
<dbReference type="InterPro" id="IPR036047">
    <property type="entry name" value="F-box-like_dom_sf"/>
</dbReference>
<feature type="domain" description="F-box" evidence="2">
    <location>
        <begin position="349"/>
        <end position="395"/>
    </location>
</feature>
<comment type="caution">
    <text evidence="3">The sequence shown here is derived from an EMBL/GenBank/DDBJ whole genome shotgun (WGS) entry which is preliminary data.</text>
</comment>
<dbReference type="Pfam" id="PF12937">
    <property type="entry name" value="F-box-like"/>
    <property type="match status" value="1"/>
</dbReference>
<evidence type="ECO:0000259" key="2">
    <source>
        <dbReference type="PROSITE" id="PS50181"/>
    </source>
</evidence>
<dbReference type="AlphaFoldDB" id="A0A2P6PK07"/>
<keyword evidence="4" id="KW-1185">Reference proteome</keyword>
<dbReference type="OrthoDB" id="101791at2759"/>
<evidence type="ECO:0000313" key="4">
    <source>
        <dbReference type="Proteomes" id="UP000238479"/>
    </source>
</evidence>
<dbReference type="InterPro" id="IPR001810">
    <property type="entry name" value="F-box_dom"/>
</dbReference>
<accession>A0A2P6PK07</accession>
<dbReference type="CDD" id="cd22165">
    <property type="entry name" value="F-box_AtSKIP22-like"/>
    <property type="match status" value="1"/>
</dbReference>
<reference evidence="3 4" key="1">
    <citation type="journal article" date="2018" name="Nat. Genet.">
        <title>The Rosa genome provides new insights in the design of modern roses.</title>
        <authorList>
            <person name="Bendahmane M."/>
        </authorList>
    </citation>
    <scope>NUCLEOTIDE SEQUENCE [LARGE SCALE GENOMIC DNA]</scope>
    <source>
        <strain evidence="4">cv. Old Blush</strain>
    </source>
</reference>
<dbReference type="OMA" id="QRPNLPH"/>
<dbReference type="InterPro" id="IPR000626">
    <property type="entry name" value="Ubiquitin-like_dom"/>
</dbReference>
<dbReference type="SMART" id="SM00256">
    <property type="entry name" value="FBOX"/>
    <property type="match status" value="1"/>
</dbReference>
<dbReference type="PANTHER" id="PTHR47602:SF2">
    <property type="entry name" value="F-BOX PROTEIN SKIP22"/>
    <property type="match status" value="1"/>
</dbReference>
<dbReference type="EMBL" id="PDCK01000044">
    <property type="protein sequence ID" value="PRQ22268.1"/>
    <property type="molecule type" value="Genomic_DNA"/>
</dbReference>
<dbReference type="Gene3D" id="3.40.1000.30">
    <property type="match status" value="1"/>
</dbReference>
<dbReference type="Gramene" id="PRQ22268">
    <property type="protein sequence ID" value="PRQ22268"/>
    <property type="gene ID" value="RchiOBHm_Chr6g0248431"/>
</dbReference>
<dbReference type="Gene3D" id="3.10.20.90">
    <property type="entry name" value="Phosphatidylinositol 3-kinase Catalytic Subunit, Chain A, domain 1"/>
    <property type="match status" value="1"/>
</dbReference>
<evidence type="ECO:0000259" key="1">
    <source>
        <dbReference type="PROSITE" id="PS50053"/>
    </source>
</evidence>
<name>A0A2P6PK07_ROSCH</name>
<dbReference type="PROSITE" id="PS50181">
    <property type="entry name" value="FBOX"/>
    <property type="match status" value="1"/>
</dbReference>
<sequence>MKLRLRSIESKETLRIEVPNLCSLHHLKQSLSESISAASPSSLRLSLNRRDELLSSSPDDSLASLGITSGDLIFYTLDPSSQTLQSPIPHTPVSPNPQTLTLVGQGASTSDAMAEGPRSGSETLIGEGCSRVEASIAEEPGSVGSNSETLIGEGSCGMEIDDEDESTGVVRKKYSVPFFLRRVMREELAEDRSDHKLLVIALHAVLAESRFVRFDSVSGEQTDRFPLPKEWPAVAYTLSLLYTLPEVLQNRGNGRGGVEAVVLKIQTLGHFVNVYGSLAGGGGSGHYRVSLDVKRFAPMLDFVWGSRNVSDSEVFVPEIEIFEFWRIVKDGITYPLLIDLCAKAGLPEPPSFMCLPLDLKMNILERLSGVDIAKVGCACKELQNLANNDELWKQKFQEEFREDAGGIGNWKFQYAGKWEDREREKKALVTWRPRLHHNFPIRRNPEIPFVPGFPGIIRDPPDFGVPDPFRRPRLPYPLGGGQPAIFWHGRRQNFSPNCNLGGGFSE</sequence>
<feature type="domain" description="Ubiquitin-like" evidence="1">
    <location>
        <begin position="1"/>
        <end position="82"/>
    </location>
</feature>
<organism evidence="3 4">
    <name type="scientific">Rosa chinensis</name>
    <name type="common">China rose</name>
    <dbReference type="NCBI Taxonomy" id="74649"/>
    <lineage>
        <taxon>Eukaryota</taxon>
        <taxon>Viridiplantae</taxon>
        <taxon>Streptophyta</taxon>
        <taxon>Embryophyta</taxon>
        <taxon>Tracheophyta</taxon>
        <taxon>Spermatophyta</taxon>
        <taxon>Magnoliopsida</taxon>
        <taxon>eudicotyledons</taxon>
        <taxon>Gunneridae</taxon>
        <taxon>Pentapetalae</taxon>
        <taxon>rosids</taxon>
        <taxon>fabids</taxon>
        <taxon>Rosales</taxon>
        <taxon>Rosaceae</taxon>
        <taxon>Rosoideae</taxon>
        <taxon>Rosoideae incertae sedis</taxon>
        <taxon>Rosa</taxon>
    </lineage>
</organism>
<evidence type="ECO:0000313" key="3">
    <source>
        <dbReference type="EMBL" id="PRQ22268.1"/>
    </source>
</evidence>
<dbReference type="PROSITE" id="PS50053">
    <property type="entry name" value="UBIQUITIN_2"/>
    <property type="match status" value="1"/>
</dbReference>
<dbReference type="SUPFAM" id="SSF81383">
    <property type="entry name" value="F-box domain"/>
    <property type="match status" value="1"/>
</dbReference>
<dbReference type="Proteomes" id="UP000238479">
    <property type="component" value="Chromosome 6"/>
</dbReference>
<proteinExistence type="predicted"/>